<gene>
    <name evidence="2" type="ORF">NITHO_5020001</name>
</gene>
<dbReference type="InterPro" id="IPR036397">
    <property type="entry name" value="RNaseH_sf"/>
</dbReference>
<dbReference type="GO" id="GO:0015074">
    <property type="term" value="P:DNA integration"/>
    <property type="evidence" value="ECO:0007669"/>
    <property type="project" value="InterPro"/>
</dbReference>
<dbReference type="Pfam" id="PF13333">
    <property type="entry name" value="rve_2"/>
    <property type="match status" value="1"/>
</dbReference>
<dbReference type="InterPro" id="IPR012337">
    <property type="entry name" value="RNaseH-like_sf"/>
</dbReference>
<dbReference type="NCBIfam" id="NF033516">
    <property type="entry name" value="transpos_IS3"/>
    <property type="match status" value="1"/>
</dbReference>
<evidence type="ECO:0000313" key="3">
    <source>
        <dbReference type="Proteomes" id="UP000004221"/>
    </source>
</evidence>
<organism evidence="2 3">
    <name type="scientific">Nitrolancea hollandica Lb</name>
    <dbReference type="NCBI Taxonomy" id="1129897"/>
    <lineage>
        <taxon>Bacteria</taxon>
        <taxon>Pseudomonadati</taxon>
        <taxon>Thermomicrobiota</taxon>
        <taxon>Thermomicrobia</taxon>
        <taxon>Sphaerobacterales</taxon>
        <taxon>Sphaerobacterineae</taxon>
        <taxon>Sphaerobacteraceae</taxon>
        <taxon>Nitrolancea</taxon>
    </lineage>
</organism>
<protein>
    <submittedName>
        <fullName evidence="2">Transposase</fullName>
    </submittedName>
</protein>
<dbReference type="Gene3D" id="3.30.420.10">
    <property type="entry name" value="Ribonuclease H-like superfamily/Ribonuclease H"/>
    <property type="match status" value="1"/>
</dbReference>
<reference evidence="2 3" key="1">
    <citation type="journal article" date="2012" name="ISME J.">
        <title>Nitrification expanded: discovery, physiology and genomics of a nitrite-oxidizing bacterium from the phylum Chloroflexi.</title>
        <authorList>
            <person name="Sorokin D.Y."/>
            <person name="Lucker S."/>
            <person name="Vejmelkova D."/>
            <person name="Kostrikina N.A."/>
            <person name="Kleerebezem R."/>
            <person name="Rijpstra W.I."/>
            <person name="Damste J.S."/>
            <person name="Le Paslier D."/>
            <person name="Muyzer G."/>
            <person name="Wagner M."/>
            <person name="van Loosdrecht M.C."/>
            <person name="Daims H."/>
        </authorList>
    </citation>
    <scope>NUCLEOTIDE SEQUENCE [LARGE SCALE GENOMIC DNA]</scope>
    <source>
        <strain evidence="3">none</strain>
    </source>
</reference>
<dbReference type="InterPro" id="IPR048020">
    <property type="entry name" value="Transpos_IS3"/>
</dbReference>
<keyword evidence="3" id="KW-1185">Reference proteome</keyword>
<name>I4ELE1_9BACT</name>
<dbReference type="SUPFAM" id="SSF53098">
    <property type="entry name" value="Ribonuclease H-like"/>
    <property type="match status" value="1"/>
</dbReference>
<dbReference type="EMBL" id="CAGS01000449">
    <property type="protein sequence ID" value="CCF85503.1"/>
    <property type="molecule type" value="Genomic_DNA"/>
</dbReference>
<dbReference type="PANTHER" id="PTHR46889:SF4">
    <property type="entry name" value="TRANSPOSASE INSO FOR INSERTION SEQUENCE ELEMENT IS911B-RELATED"/>
    <property type="match status" value="1"/>
</dbReference>
<accession>I4ELE1</accession>
<dbReference type="InterPro" id="IPR050900">
    <property type="entry name" value="Transposase_IS3/IS150/IS904"/>
</dbReference>
<dbReference type="Pfam" id="PF00665">
    <property type="entry name" value="rve"/>
    <property type="match status" value="1"/>
</dbReference>
<proteinExistence type="predicted"/>
<dbReference type="PANTHER" id="PTHR46889">
    <property type="entry name" value="TRANSPOSASE INSF FOR INSERTION SEQUENCE IS3B-RELATED"/>
    <property type="match status" value="1"/>
</dbReference>
<evidence type="ECO:0000259" key="1">
    <source>
        <dbReference type="PROSITE" id="PS50994"/>
    </source>
</evidence>
<dbReference type="PROSITE" id="PS50994">
    <property type="entry name" value="INTEGRASE"/>
    <property type="match status" value="1"/>
</dbReference>
<feature type="domain" description="Integrase catalytic" evidence="1">
    <location>
        <begin position="1"/>
        <end position="149"/>
    </location>
</feature>
<dbReference type="Proteomes" id="UP000004221">
    <property type="component" value="Unassembled WGS sequence"/>
</dbReference>
<comment type="caution">
    <text evidence="2">The sequence shown here is derived from an EMBL/GenBank/DDBJ whole genome shotgun (WGS) entry which is preliminary data.</text>
</comment>
<evidence type="ECO:0000313" key="2">
    <source>
        <dbReference type="EMBL" id="CCF85503.1"/>
    </source>
</evidence>
<sequence length="155" mass="17573">MPTWEGWLSLAVLLDVYSRRVIGWAMTDHLRSDLALAALEMALTSRRLAPNLIHHTDRGCQYTAAAYQAVLAAHGIIPSMSRVGDCYDNALAESFFATFKSELVDTQPWPTRRLARQAIFEWLEVFYNRQRRHSALGYRSPVTFELSSGEKVRAA</sequence>
<dbReference type="InterPro" id="IPR001584">
    <property type="entry name" value="Integrase_cat-core"/>
</dbReference>
<dbReference type="AlphaFoldDB" id="I4ELE1"/>
<dbReference type="GO" id="GO:0003676">
    <property type="term" value="F:nucleic acid binding"/>
    <property type="evidence" value="ECO:0007669"/>
    <property type="project" value="InterPro"/>
</dbReference>